<dbReference type="Gene3D" id="2.160.20.70">
    <property type="match status" value="1"/>
</dbReference>
<dbReference type="SUPFAM" id="SSF63848">
    <property type="entry name" value="Cell-division inhibitor MinC, C-terminal domain"/>
    <property type="match status" value="1"/>
</dbReference>
<reference evidence="2 3" key="2">
    <citation type="submission" date="2018-11" db="EMBL/GenBank/DDBJ databases">
        <title>Genomic Encyclopedia of Type Strains, Phase IV (KMG-IV): sequencing the most valuable type-strain genomes for metagenomic binning, comparative biology and taxonomic classification.</title>
        <authorList>
            <person name="Goeker M."/>
        </authorList>
    </citation>
    <scope>NUCLEOTIDE SEQUENCE [LARGE SCALE GENOMIC DNA]</scope>
    <source>
        <strain evidence="2 3">DSM 27783</strain>
    </source>
</reference>
<reference evidence="4" key="1">
    <citation type="submission" date="2018-03" db="EMBL/GenBank/DDBJ databases">
        <title>A comparative analysis of the Nautiliaceae.</title>
        <authorList>
            <person name="Grosche A."/>
            <person name="Smedile F."/>
            <person name="Vetriani C."/>
        </authorList>
    </citation>
    <scope>NUCLEOTIDE SEQUENCE [LARGE SCALE GENOMIC DNA]</scope>
    <source>
        <strain evidence="4">TB6</strain>
    </source>
</reference>
<dbReference type="EMBL" id="RJVK01000002">
    <property type="protein sequence ID" value="ROR40090.1"/>
    <property type="molecule type" value="Genomic_DNA"/>
</dbReference>
<gene>
    <name evidence="1" type="ORF">C6V80_01765</name>
    <name evidence="2" type="ORF">EDC58_1075</name>
</gene>
<reference evidence="1" key="3">
    <citation type="submission" date="2019-06" db="EMBL/GenBank/DDBJ databases">
        <title>A comparative analysis of the Nautiliaceae.</title>
        <authorList>
            <person name="Grosche A."/>
            <person name="Smedile F."/>
            <person name="Vetriani C."/>
        </authorList>
    </citation>
    <scope>NUCLEOTIDE SEQUENCE</scope>
    <source>
        <strain evidence="1">TB6</strain>
    </source>
</reference>
<accession>A0AAJ4RCK0</accession>
<dbReference type="RefSeq" id="WP_123352474.1">
    <property type="nucleotide sequence ID" value="NZ_CP027432.2"/>
</dbReference>
<dbReference type="GO" id="GO:0000902">
    <property type="term" value="P:cell morphogenesis"/>
    <property type="evidence" value="ECO:0007669"/>
    <property type="project" value="InterPro"/>
</dbReference>
<dbReference type="InterPro" id="IPR036145">
    <property type="entry name" value="MinC_C_sf"/>
</dbReference>
<protein>
    <submittedName>
        <fullName evidence="1">Septum formation inhibitor</fullName>
    </submittedName>
    <submittedName>
        <fullName evidence="2">Septum site-determining protein MinC</fullName>
    </submittedName>
</protein>
<dbReference type="AlphaFoldDB" id="A0AAJ4RCK0"/>
<organism evidence="2 3">
    <name type="scientific">Caminibacter pacificus</name>
    <dbReference type="NCBI Taxonomy" id="1424653"/>
    <lineage>
        <taxon>Bacteria</taxon>
        <taxon>Pseudomonadati</taxon>
        <taxon>Campylobacterota</taxon>
        <taxon>Epsilonproteobacteria</taxon>
        <taxon>Nautiliales</taxon>
        <taxon>Nautiliaceae</taxon>
        <taxon>Caminibacter</taxon>
    </lineage>
</organism>
<evidence type="ECO:0000313" key="3">
    <source>
        <dbReference type="Proteomes" id="UP000272781"/>
    </source>
</evidence>
<keyword evidence="4" id="KW-1185">Reference proteome</keyword>
<dbReference type="EMBL" id="CP027432">
    <property type="protein sequence ID" value="QCI27735.1"/>
    <property type="molecule type" value="Genomic_DNA"/>
</dbReference>
<evidence type="ECO:0000313" key="2">
    <source>
        <dbReference type="EMBL" id="ROR40090.1"/>
    </source>
</evidence>
<dbReference type="InterPro" id="IPR016098">
    <property type="entry name" value="CAP/MinC_C"/>
</dbReference>
<proteinExistence type="predicted"/>
<evidence type="ECO:0000313" key="4">
    <source>
        <dbReference type="Proteomes" id="UP000298805"/>
    </source>
</evidence>
<dbReference type="Proteomes" id="UP000272781">
    <property type="component" value="Unassembled WGS sequence"/>
</dbReference>
<evidence type="ECO:0000313" key="1">
    <source>
        <dbReference type="EMBL" id="QCI27735.1"/>
    </source>
</evidence>
<name>A0AAJ4RCK0_9BACT</name>
<dbReference type="Proteomes" id="UP000298805">
    <property type="component" value="Chromosome"/>
</dbReference>
<sequence length="176" mass="20382">MKQKTLRVFEVEDFENLKSVIKTKYPLIKNHIFMLKEKNEEIEDLLRRNFLSYFIVNGESFTSKKETSKESIMVIEKEKVVVKNCETLIYDKIIRSGEELELSQNALFLNRINAGAKIVTSANIEIYDENEGLIIAEGEYIIVKKNVKGTIIFKGLDIGKVDRLTFISEKIKKVLE</sequence>